<organism evidence="2 3">
    <name type="scientific">Parelaphostrongylus tenuis</name>
    <name type="common">Meningeal worm</name>
    <dbReference type="NCBI Taxonomy" id="148309"/>
    <lineage>
        <taxon>Eukaryota</taxon>
        <taxon>Metazoa</taxon>
        <taxon>Ecdysozoa</taxon>
        <taxon>Nematoda</taxon>
        <taxon>Chromadorea</taxon>
        <taxon>Rhabditida</taxon>
        <taxon>Rhabditina</taxon>
        <taxon>Rhabditomorpha</taxon>
        <taxon>Strongyloidea</taxon>
        <taxon>Metastrongylidae</taxon>
        <taxon>Parelaphostrongylus</taxon>
    </lineage>
</organism>
<accession>A0AAD5N5V4</accession>
<dbReference type="EMBL" id="JAHQIW010003950">
    <property type="protein sequence ID" value="KAJ1360754.1"/>
    <property type="molecule type" value="Genomic_DNA"/>
</dbReference>
<evidence type="ECO:0000256" key="1">
    <source>
        <dbReference type="SAM" id="MobiDB-lite"/>
    </source>
</evidence>
<sequence>MFLALYDQAVQQAHYQASLYQSAQIPSAVNIPVPQPGVPQNVAMNYPPTSSQVHPAFPTPCANPPSQNCSCTESSSATRWSN</sequence>
<dbReference type="AlphaFoldDB" id="A0AAD5N5V4"/>
<name>A0AAD5N5V4_PARTN</name>
<dbReference type="Proteomes" id="UP001196413">
    <property type="component" value="Unassembled WGS sequence"/>
</dbReference>
<comment type="caution">
    <text evidence="2">The sequence shown here is derived from an EMBL/GenBank/DDBJ whole genome shotgun (WGS) entry which is preliminary data.</text>
</comment>
<evidence type="ECO:0000313" key="2">
    <source>
        <dbReference type="EMBL" id="KAJ1360754.1"/>
    </source>
</evidence>
<protein>
    <submittedName>
        <fullName evidence="2">Uncharacterized protein</fullName>
    </submittedName>
</protein>
<feature type="region of interest" description="Disordered" evidence="1">
    <location>
        <begin position="62"/>
        <end position="82"/>
    </location>
</feature>
<reference evidence="2" key="1">
    <citation type="submission" date="2021-06" db="EMBL/GenBank/DDBJ databases">
        <title>Parelaphostrongylus tenuis whole genome reference sequence.</title>
        <authorList>
            <person name="Garwood T.J."/>
            <person name="Larsen P.A."/>
            <person name="Fountain-Jones N.M."/>
            <person name="Garbe J.R."/>
            <person name="Macchietto M.G."/>
            <person name="Kania S.A."/>
            <person name="Gerhold R.W."/>
            <person name="Richards J.E."/>
            <person name="Wolf T.M."/>
        </authorList>
    </citation>
    <scope>NUCLEOTIDE SEQUENCE</scope>
    <source>
        <strain evidence="2">MNPRO001-30</strain>
        <tissue evidence="2">Meninges</tissue>
    </source>
</reference>
<feature type="compositionally biased region" description="Polar residues" evidence="1">
    <location>
        <begin position="64"/>
        <end position="82"/>
    </location>
</feature>
<gene>
    <name evidence="2" type="ORF">KIN20_019806</name>
</gene>
<evidence type="ECO:0000313" key="3">
    <source>
        <dbReference type="Proteomes" id="UP001196413"/>
    </source>
</evidence>
<proteinExistence type="predicted"/>
<keyword evidence="3" id="KW-1185">Reference proteome</keyword>